<dbReference type="EMBL" id="JAAIUW010000008">
    <property type="protein sequence ID" value="KAF7821289.1"/>
    <property type="molecule type" value="Genomic_DNA"/>
</dbReference>
<reference evidence="2" key="1">
    <citation type="submission" date="2020-09" db="EMBL/GenBank/DDBJ databases">
        <title>Genome-Enabled Discovery of Anthraquinone Biosynthesis in Senna tora.</title>
        <authorList>
            <person name="Kang S.-H."/>
            <person name="Pandey R.P."/>
            <person name="Lee C.-M."/>
            <person name="Sim J.-S."/>
            <person name="Jeong J.-T."/>
            <person name="Choi B.-S."/>
            <person name="Jung M."/>
            <person name="Ginzburg D."/>
            <person name="Zhao K."/>
            <person name="Won S.Y."/>
            <person name="Oh T.-J."/>
            <person name="Yu Y."/>
            <person name="Kim N.-H."/>
            <person name="Lee O.R."/>
            <person name="Lee T.-H."/>
            <person name="Bashyal P."/>
            <person name="Kim T.-S."/>
            <person name="Lee W.-H."/>
            <person name="Kawkins C."/>
            <person name="Kim C.-K."/>
            <person name="Kim J.S."/>
            <person name="Ahn B.O."/>
            <person name="Rhee S.Y."/>
            <person name="Sohng J.K."/>
        </authorList>
    </citation>
    <scope>NUCLEOTIDE SEQUENCE</scope>
    <source>
        <tissue evidence="2">Leaf</tissue>
    </source>
</reference>
<feature type="compositionally biased region" description="Basic and acidic residues" evidence="1">
    <location>
        <begin position="11"/>
        <end position="33"/>
    </location>
</feature>
<feature type="region of interest" description="Disordered" evidence="1">
    <location>
        <begin position="1"/>
        <end position="47"/>
    </location>
</feature>
<evidence type="ECO:0000256" key="1">
    <source>
        <dbReference type="SAM" id="MobiDB-lite"/>
    </source>
</evidence>
<proteinExistence type="predicted"/>
<feature type="compositionally biased region" description="Polar residues" evidence="1">
    <location>
        <begin position="37"/>
        <end position="47"/>
    </location>
</feature>
<dbReference type="Proteomes" id="UP000634136">
    <property type="component" value="Unassembled WGS sequence"/>
</dbReference>
<dbReference type="AlphaFoldDB" id="A0A834THR0"/>
<sequence>MSPLLKSIIPRPHENSRKEDVEDVLPHYEDVGRPRPLSTNAINSRSQ</sequence>
<comment type="caution">
    <text evidence="2">The sequence shown here is derived from an EMBL/GenBank/DDBJ whole genome shotgun (WGS) entry which is preliminary data.</text>
</comment>
<keyword evidence="3" id="KW-1185">Reference proteome</keyword>
<evidence type="ECO:0000313" key="2">
    <source>
        <dbReference type="EMBL" id="KAF7821289.1"/>
    </source>
</evidence>
<gene>
    <name evidence="2" type="ORF">G2W53_026744</name>
</gene>
<organism evidence="2 3">
    <name type="scientific">Senna tora</name>
    <dbReference type="NCBI Taxonomy" id="362788"/>
    <lineage>
        <taxon>Eukaryota</taxon>
        <taxon>Viridiplantae</taxon>
        <taxon>Streptophyta</taxon>
        <taxon>Embryophyta</taxon>
        <taxon>Tracheophyta</taxon>
        <taxon>Spermatophyta</taxon>
        <taxon>Magnoliopsida</taxon>
        <taxon>eudicotyledons</taxon>
        <taxon>Gunneridae</taxon>
        <taxon>Pentapetalae</taxon>
        <taxon>rosids</taxon>
        <taxon>fabids</taxon>
        <taxon>Fabales</taxon>
        <taxon>Fabaceae</taxon>
        <taxon>Caesalpinioideae</taxon>
        <taxon>Cassia clade</taxon>
        <taxon>Senna</taxon>
    </lineage>
</organism>
<name>A0A834THR0_9FABA</name>
<accession>A0A834THR0</accession>
<evidence type="ECO:0000313" key="3">
    <source>
        <dbReference type="Proteomes" id="UP000634136"/>
    </source>
</evidence>
<protein>
    <submittedName>
        <fullName evidence="2">Uncharacterized protein</fullName>
    </submittedName>
</protein>